<dbReference type="Proteomes" id="UP000092600">
    <property type="component" value="Unassembled WGS sequence"/>
</dbReference>
<dbReference type="PANTHER" id="PTHR31147:SF66">
    <property type="entry name" value="OS05G0315700 PROTEIN"/>
    <property type="match status" value="1"/>
</dbReference>
<dbReference type="AlphaFoldDB" id="A0A199UV59"/>
<dbReference type="EMBL" id="LSRQ01004832">
    <property type="protein sequence ID" value="OAY68639.1"/>
    <property type="molecule type" value="Genomic_DNA"/>
</dbReference>
<evidence type="ECO:0000313" key="3">
    <source>
        <dbReference type="EMBL" id="OAY68639.1"/>
    </source>
</evidence>
<dbReference type="InterPro" id="IPR050898">
    <property type="entry name" value="Plant_acyltransferase"/>
</dbReference>
<dbReference type="InterPro" id="IPR023213">
    <property type="entry name" value="CAT-like_dom_sf"/>
</dbReference>
<dbReference type="PANTHER" id="PTHR31147">
    <property type="entry name" value="ACYL TRANSFERASE 4"/>
    <property type="match status" value="1"/>
</dbReference>
<feature type="non-terminal residue" evidence="3">
    <location>
        <position position="395"/>
    </location>
</feature>
<reference evidence="3 4" key="1">
    <citation type="journal article" date="2016" name="DNA Res.">
        <title>The draft genome of MD-2 pineapple using hybrid error correction of long reads.</title>
        <authorList>
            <person name="Redwan R.M."/>
            <person name="Saidin A."/>
            <person name="Kumar S.V."/>
        </authorList>
    </citation>
    <scope>NUCLEOTIDE SEQUENCE [LARGE SCALE GENOMIC DNA]</scope>
    <source>
        <strain evidence="4">cv. MD2</strain>
        <tissue evidence="3">Leaf</tissue>
    </source>
</reference>
<proteinExistence type="inferred from homology"/>
<dbReference type="Gene3D" id="3.30.559.10">
    <property type="entry name" value="Chloramphenicol acetyltransferase-like domain"/>
    <property type="match status" value="2"/>
</dbReference>
<keyword evidence="2 3" id="KW-0808">Transferase</keyword>
<dbReference type="STRING" id="4615.A0A199UV59"/>
<gene>
    <name evidence="3" type="ORF">ACMD2_12889</name>
</gene>
<organism evidence="3 4">
    <name type="scientific">Ananas comosus</name>
    <name type="common">Pineapple</name>
    <name type="synonym">Ananas ananas</name>
    <dbReference type="NCBI Taxonomy" id="4615"/>
    <lineage>
        <taxon>Eukaryota</taxon>
        <taxon>Viridiplantae</taxon>
        <taxon>Streptophyta</taxon>
        <taxon>Embryophyta</taxon>
        <taxon>Tracheophyta</taxon>
        <taxon>Spermatophyta</taxon>
        <taxon>Magnoliopsida</taxon>
        <taxon>Liliopsida</taxon>
        <taxon>Poales</taxon>
        <taxon>Bromeliaceae</taxon>
        <taxon>Bromelioideae</taxon>
        <taxon>Ananas</taxon>
    </lineage>
</organism>
<sequence>MAPQLSFSVRRHSPVLVAPADRTPRELKRLSDIDDQQLLRVQIPIFHFYRRDLSAGAKDEDPAGVIRDALARALVFYYPFAGRLREGPDRKLVVDCTGEGVLFAEADADVRLEHFGEELLPPFSCLDELVVDMDDCTVAELARGLPGAPTVRPVWARERLEARNPPCPTHPHPEYRDVDPRPLSFHPLDSATFRVFSFGPRDIPALRNRLPLGQRDAFTTFQLLTAFIWKARVVALRLPPEEEATLAAAVDARKRLSRRLPAGYYGNVLAFPAATTTVEKLSKNQLGYAAELIKKAVGAVDDEYVQSTADLLVLRGRSHAMGVNPFFVSNLTHLGLEKVDFGWGRAVFAGPAAGWPGPVGSLGSFYLGGKNSNGEPVIVVPIRLPAQAMERFAAE</sequence>
<evidence type="ECO:0000313" key="4">
    <source>
        <dbReference type="Proteomes" id="UP000092600"/>
    </source>
</evidence>
<evidence type="ECO:0000256" key="2">
    <source>
        <dbReference type="ARBA" id="ARBA00022679"/>
    </source>
</evidence>
<protein>
    <submittedName>
        <fullName evidence="3">Benzyl alcohol O-benzoyltransferase</fullName>
    </submittedName>
</protein>
<dbReference type="Pfam" id="PF02458">
    <property type="entry name" value="Transferase"/>
    <property type="match status" value="2"/>
</dbReference>
<accession>A0A199UV59</accession>
<comment type="similarity">
    <text evidence="1">Belongs to the plant acyltransferase family.</text>
</comment>
<dbReference type="GO" id="GO:0016740">
    <property type="term" value="F:transferase activity"/>
    <property type="evidence" value="ECO:0007669"/>
    <property type="project" value="UniProtKB-KW"/>
</dbReference>
<comment type="caution">
    <text evidence="3">The sequence shown here is derived from an EMBL/GenBank/DDBJ whole genome shotgun (WGS) entry which is preliminary data.</text>
</comment>
<evidence type="ECO:0000256" key="1">
    <source>
        <dbReference type="ARBA" id="ARBA00009861"/>
    </source>
</evidence>
<name>A0A199UV59_ANACO</name>